<name>A0A6L3V847_9BACI</name>
<keyword evidence="4" id="KW-1185">Reference proteome</keyword>
<accession>A0A6L3V847</accession>
<evidence type="ECO:0000313" key="3">
    <source>
        <dbReference type="EMBL" id="KAB2333064.1"/>
    </source>
</evidence>
<feature type="region of interest" description="Disordered" evidence="1">
    <location>
        <begin position="27"/>
        <end position="51"/>
    </location>
</feature>
<comment type="caution">
    <text evidence="3">The sequence shown here is derived from an EMBL/GenBank/DDBJ whole genome shotgun (WGS) entry which is preliminary data.</text>
</comment>
<keyword evidence="2" id="KW-0732">Signal</keyword>
<evidence type="ECO:0008006" key="5">
    <source>
        <dbReference type="Google" id="ProtNLM"/>
    </source>
</evidence>
<sequence length="157" mass="17775">MNTIAKIPAILLTFMLFIAGCSSKNEVKNPENKGTGTTTEEQNAANQNTAEVPFKDFDLSVEYAGHKEYEAEYDTTDNQPEYSISDDLNNQFLKGDEALGKLTPLLQQLTFTEDTAQEDAIKEVLQVFNLKDDYQEFDLEVQFNNNSIKKYKVDKTP</sequence>
<protein>
    <recommendedName>
        <fullName evidence="5">YusW-like protein</fullName>
    </recommendedName>
</protein>
<dbReference type="Pfam" id="PF14039">
    <property type="entry name" value="YusW"/>
    <property type="match status" value="1"/>
</dbReference>
<feature type="signal peptide" evidence="2">
    <location>
        <begin position="1"/>
        <end position="24"/>
    </location>
</feature>
<feature type="chain" id="PRO_5038577496" description="YusW-like protein" evidence="2">
    <location>
        <begin position="25"/>
        <end position="157"/>
    </location>
</feature>
<feature type="compositionally biased region" description="Polar residues" evidence="1">
    <location>
        <begin position="32"/>
        <end position="50"/>
    </location>
</feature>
<dbReference type="Proteomes" id="UP000481030">
    <property type="component" value="Unassembled WGS sequence"/>
</dbReference>
<dbReference type="AlphaFoldDB" id="A0A6L3V847"/>
<dbReference type="RefSeq" id="WP_151535807.1">
    <property type="nucleotide sequence ID" value="NZ_WBOS01000008.1"/>
</dbReference>
<reference evidence="3 4" key="1">
    <citation type="journal article" date="2016" name="Antonie Van Leeuwenhoek">
        <title>Bacillus depressus sp. nov., isolated from soil of a sunflower field.</title>
        <authorList>
            <person name="Wei X."/>
            <person name="Xin D."/>
            <person name="Xin Y."/>
            <person name="Zhang H."/>
            <person name="Wang T."/>
            <person name="Zhang J."/>
        </authorList>
    </citation>
    <scope>NUCLEOTIDE SEQUENCE [LARGE SCALE GENOMIC DNA]</scope>
    <source>
        <strain evidence="3 4">BZ1</strain>
    </source>
</reference>
<evidence type="ECO:0000313" key="4">
    <source>
        <dbReference type="Proteomes" id="UP000481030"/>
    </source>
</evidence>
<evidence type="ECO:0000256" key="2">
    <source>
        <dbReference type="SAM" id="SignalP"/>
    </source>
</evidence>
<organism evidence="3 4">
    <name type="scientific">Cytobacillus depressus</name>
    <dbReference type="NCBI Taxonomy" id="1602942"/>
    <lineage>
        <taxon>Bacteria</taxon>
        <taxon>Bacillati</taxon>
        <taxon>Bacillota</taxon>
        <taxon>Bacilli</taxon>
        <taxon>Bacillales</taxon>
        <taxon>Bacillaceae</taxon>
        <taxon>Cytobacillus</taxon>
    </lineage>
</organism>
<evidence type="ECO:0000256" key="1">
    <source>
        <dbReference type="SAM" id="MobiDB-lite"/>
    </source>
</evidence>
<dbReference type="OrthoDB" id="2452750at2"/>
<gene>
    <name evidence="3" type="ORF">F7731_16095</name>
</gene>
<dbReference type="EMBL" id="WBOS01000008">
    <property type="protein sequence ID" value="KAB2333064.1"/>
    <property type="molecule type" value="Genomic_DNA"/>
</dbReference>
<proteinExistence type="predicted"/>
<dbReference type="InterPro" id="IPR025623">
    <property type="entry name" value="YusW"/>
</dbReference>
<dbReference type="PROSITE" id="PS51257">
    <property type="entry name" value="PROKAR_LIPOPROTEIN"/>
    <property type="match status" value="1"/>
</dbReference>